<organism evidence="4 5">
    <name type="scientific">Aequitasia blattaphilus</name>
    <dbReference type="NCBI Taxonomy" id="2949332"/>
    <lineage>
        <taxon>Bacteria</taxon>
        <taxon>Bacillati</taxon>
        <taxon>Bacillota</taxon>
        <taxon>Clostridia</taxon>
        <taxon>Lachnospirales</taxon>
        <taxon>Lachnospiraceae</taxon>
        <taxon>Aequitasia</taxon>
    </lineage>
</organism>
<proteinExistence type="inferred from homology"/>
<comment type="subunit">
    <text evidence="3">UreD, UreF and UreG form a complex that acts as a GTP-hydrolysis-dependent molecular chaperone, activating the urease apoprotein by helping to assemble the nickel containing metallocenter of UreC. The UreE protein probably delivers the nickel.</text>
</comment>
<reference evidence="4 5" key="1">
    <citation type="journal article" date="2022" name="Genome Biol. Evol.">
        <title>Host diet, physiology and behaviors set the stage for Lachnospiraceae cladogenesis.</title>
        <authorList>
            <person name="Vera-Ponce De Leon A."/>
            <person name="Schneider M."/>
            <person name="Jahnes B.C."/>
            <person name="Sadowski V."/>
            <person name="Camuy-Velez L.A."/>
            <person name="Duan J."/>
            <person name="Sabree Z.L."/>
        </authorList>
    </citation>
    <scope>NUCLEOTIDE SEQUENCE [LARGE SCALE GENOMIC DNA]</scope>
    <source>
        <strain evidence="4 5">PAL113</strain>
    </source>
</reference>
<dbReference type="InterPro" id="IPR002669">
    <property type="entry name" value="UreD"/>
</dbReference>
<gene>
    <name evidence="3" type="primary">ureD</name>
    <name evidence="4" type="ORF">NK125_07540</name>
</gene>
<comment type="subcellular location">
    <subcellularLocation>
        <location evidence="3">Cytoplasm</location>
    </subcellularLocation>
</comment>
<keyword evidence="5" id="KW-1185">Reference proteome</keyword>
<protein>
    <recommendedName>
        <fullName evidence="3">Urease accessory protein UreD</fullName>
    </recommendedName>
</protein>
<dbReference type="RefSeq" id="WP_262066047.1">
    <property type="nucleotide sequence ID" value="NZ_JAMXOD010000009.1"/>
</dbReference>
<dbReference type="Proteomes" id="UP001523566">
    <property type="component" value="Unassembled WGS sequence"/>
</dbReference>
<keyword evidence="2 3" id="KW-0143">Chaperone</keyword>
<evidence type="ECO:0000256" key="3">
    <source>
        <dbReference type="HAMAP-Rule" id="MF_01384"/>
    </source>
</evidence>
<dbReference type="HAMAP" id="MF_01384">
    <property type="entry name" value="UreD"/>
    <property type="match status" value="1"/>
</dbReference>
<dbReference type="PANTHER" id="PTHR33643:SF1">
    <property type="entry name" value="UREASE ACCESSORY PROTEIN D"/>
    <property type="match status" value="1"/>
</dbReference>
<dbReference type="Pfam" id="PF01774">
    <property type="entry name" value="UreD"/>
    <property type="match status" value="1"/>
</dbReference>
<comment type="similarity">
    <text evidence="1 3">Belongs to the UreD family.</text>
</comment>
<evidence type="ECO:0000313" key="4">
    <source>
        <dbReference type="EMBL" id="MCP1102259.1"/>
    </source>
</evidence>
<keyword evidence="3" id="KW-0963">Cytoplasm</keyword>
<keyword evidence="3" id="KW-0996">Nickel insertion</keyword>
<evidence type="ECO:0000313" key="5">
    <source>
        <dbReference type="Proteomes" id="UP001523566"/>
    </source>
</evidence>
<comment type="function">
    <text evidence="3">Required for maturation of urease via the functional incorporation of the urease nickel metallocenter.</text>
</comment>
<sequence length="247" mass="28045">MGKLRIEAHVHNGRTVITDCFFTAPFKIVKPYYDKNRAEVMIMQASAGILEGDKYEVEIVVKSGASLMVTGQSYTKLFKMDSGYATQNVKITVESGASLFYLPCPIIPFGGSSFVSENEIHLQKGSEFIMQDILACGRKGMGEEFKFRKYHSRVVVYENERLIFVDNTRLIPKEYEYHKMGYFEGCSHQGVAYFYGRKQIKSINKSESITAAITNLRKGQILRILSDSGDRIVNYIKTYVEEENDGT</sequence>
<name>A0ABT1E8U7_9FIRM</name>
<evidence type="ECO:0000256" key="1">
    <source>
        <dbReference type="ARBA" id="ARBA00007177"/>
    </source>
</evidence>
<evidence type="ECO:0000256" key="2">
    <source>
        <dbReference type="ARBA" id="ARBA00023186"/>
    </source>
</evidence>
<dbReference type="EMBL" id="JAMZFW010000009">
    <property type="protein sequence ID" value="MCP1102259.1"/>
    <property type="molecule type" value="Genomic_DNA"/>
</dbReference>
<comment type="caution">
    <text evidence="4">The sequence shown here is derived from an EMBL/GenBank/DDBJ whole genome shotgun (WGS) entry which is preliminary data.</text>
</comment>
<dbReference type="PANTHER" id="PTHR33643">
    <property type="entry name" value="UREASE ACCESSORY PROTEIN D"/>
    <property type="match status" value="1"/>
</dbReference>
<accession>A0ABT1E8U7</accession>